<dbReference type="EMBL" id="UZAH01031664">
    <property type="protein sequence ID" value="VDP17022.1"/>
    <property type="molecule type" value="Genomic_DNA"/>
</dbReference>
<reference evidence="3" key="2">
    <citation type="submission" date="2019-09" db="UniProtKB">
        <authorList>
            <consortium name="WormBaseParasite"/>
        </authorList>
    </citation>
    <scope>IDENTIFICATION</scope>
</reference>
<evidence type="ECO:0000313" key="3">
    <source>
        <dbReference type="WBParaSite" id="HPBE_0001985201-mRNA-1"/>
    </source>
</evidence>
<evidence type="ECO:0000313" key="1">
    <source>
        <dbReference type="EMBL" id="VDP17022.1"/>
    </source>
</evidence>
<dbReference type="Gene3D" id="3.30.420.10">
    <property type="entry name" value="Ribonuclease H-like superfamily/Ribonuclease H"/>
    <property type="match status" value="1"/>
</dbReference>
<organism evidence="2 3">
    <name type="scientific">Heligmosomoides polygyrus</name>
    <name type="common">Parasitic roundworm</name>
    <dbReference type="NCBI Taxonomy" id="6339"/>
    <lineage>
        <taxon>Eukaryota</taxon>
        <taxon>Metazoa</taxon>
        <taxon>Ecdysozoa</taxon>
        <taxon>Nematoda</taxon>
        <taxon>Chromadorea</taxon>
        <taxon>Rhabditida</taxon>
        <taxon>Rhabditina</taxon>
        <taxon>Rhabditomorpha</taxon>
        <taxon>Strongyloidea</taxon>
        <taxon>Heligmosomidae</taxon>
        <taxon>Heligmosomoides</taxon>
    </lineage>
</organism>
<protein>
    <submittedName>
        <fullName evidence="1 3">Uncharacterized protein</fullName>
    </submittedName>
</protein>
<keyword evidence="2" id="KW-1185">Reference proteome</keyword>
<reference evidence="1 2" key="1">
    <citation type="submission" date="2018-11" db="EMBL/GenBank/DDBJ databases">
        <authorList>
            <consortium name="Pathogen Informatics"/>
        </authorList>
    </citation>
    <scope>NUCLEOTIDE SEQUENCE [LARGE SCALE GENOMIC DNA]</scope>
</reference>
<accession>A0A183GCF8</accession>
<dbReference type="OrthoDB" id="5874420at2759"/>
<name>A0A183GCF8_HELPZ</name>
<dbReference type="AlphaFoldDB" id="A0A183GCF8"/>
<evidence type="ECO:0000313" key="2">
    <source>
        <dbReference type="Proteomes" id="UP000050761"/>
    </source>
</evidence>
<gene>
    <name evidence="1" type="ORF">HPBE_LOCUS19851</name>
</gene>
<sequence>MRSTCFKRIPGVAPRELAEELECIYTSIAQPLCDIGATYRFDAWIWHELLDFTAAFSWLEKLVTMYEKWVPYVNHTRKRQWRSRAEEGIPTPRQELHPKM</sequence>
<dbReference type="InterPro" id="IPR036397">
    <property type="entry name" value="RNaseH_sf"/>
</dbReference>
<accession>A0A3P8AQM9</accession>
<dbReference type="WBParaSite" id="HPBE_0001985201-mRNA-1">
    <property type="protein sequence ID" value="HPBE_0001985201-mRNA-1"/>
    <property type="gene ID" value="HPBE_0001985201"/>
</dbReference>
<proteinExistence type="predicted"/>
<dbReference type="Proteomes" id="UP000050761">
    <property type="component" value="Unassembled WGS sequence"/>
</dbReference>
<dbReference type="GO" id="GO:0003676">
    <property type="term" value="F:nucleic acid binding"/>
    <property type="evidence" value="ECO:0007669"/>
    <property type="project" value="InterPro"/>
</dbReference>